<accession>A0ABY7UL37</accession>
<organism evidence="2 3">
    <name type="scientific">Corynebacterium jeddahense</name>
    <dbReference type="NCBI Taxonomy" id="1414719"/>
    <lineage>
        <taxon>Bacteria</taxon>
        <taxon>Bacillati</taxon>
        <taxon>Actinomycetota</taxon>
        <taxon>Actinomycetes</taxon>
        <taxon>Mycobacteriales</taxon>
        <taxon>Corynebacteriaceae</taxon>
        <taxon>Corynebacterium</taxon>
    </lineage>
</organism>
<evidence type="ECO:0000256" key="1">
    <source>
        <dbReference type="SAM" id="Phobius"/>
    </source>
</evidence>
<keyword evidence="1" id="KW-0812">Transmembrane</keyword>
<evidence type="ECO:0000313" key="2">
    <source>
        <dbReference type="EMBL" id="WCZ38253.1"/>
    </source>
</evidence>
<reference evidence="2 3" key="1">
    <citation type="submission" date="2020-10" db="EMBL/GenBank/DDBJ databases">
        <title>Complete genome sequence of Corynebacterium jeddahense DSM 45997, type strain of Corynebacterium jeddahense.</title>
        <authorList>
            <person name="Busche T."/>
            <person name="Kalinowski J."/>
            <person name="Ruckert C."/>
        </authorList>
    </citation>
    <scope>NUCLEOTIDE SEQUENCE [LARGE SCALE GENOMIC DNA]</scope>
    <source>
        <strain evidence="2 3">DSM 45997</strain>
    </source>
</reference>
<sequence>MARQTVGRMNLFMRPNERTYWVDQYALQIPAELPPVTLAEAQLPGLAVLELVLVPIVAVAVWVFVLCMYLDVQILEPSDV</sequence>
<name>A0ABY7UL37_9CORY</name>
<protein>
    <submittedName>
        <fullName evidence="2">Uncharacterized protein</fullName>
    </submittedName>
</protein>
<dbReference type="EMBL" id="CP063194">
    <property type="protein sequence ID" value="WCZ38253.1"/>
    <property type="molecule type" value="Genomic_DNA"/>
</dbReference>
<gene>
    <name evidence="2" type="ORF">CJEDD_03165</name>
</gene>
<keyword evidence="3" id="KW-1185">Reference proteome</keyword>
<dbReference type="Proteomes" id="UP001218071">
    <property type="component" value="Chromosome"/>
</dbReference>
<evidence type="ECO:0000313" key="3">
    <source>
        <dbReference type="Proteomes" id="UP001218071"/>
    </source>
</evidence>
<keyword evidence="1" id="KW-1133">Transmembrane helix</keyword>
<keyword evidence="1" id="KW-0472">Membrane</keyword>
<feature type="transmembrane region" description="Helical" evidence="1">
    <location>
        <begin position="46"/>
        <end position="70"/>
    </location>
</feature>
<proteinExistence type="predicted"/>